<keyword evidence="1" id="KW-1185">Reference proteome</keyword>
<sequence length="957" mass="110740">MQANEVYKNHCNGLQYCVAVAYLRKFLSVTALLISESLRNSHVFTAIDQLLCRGSETKEHKEMQKYFIGCLERNVGDLELFRISMELAESFQFFRTSVMLPTSENISCSIMSLNLARYCEESDLLLLLSLDELSEEHPFLKRIEKGDKTSMLSLLCALHSRVFYPEAFSKIADSDRLFGKSVEKCNGSWEDDKIRLLTKHLVNQHACGRNILKLTGCKTRGNTSLTAFLLHLISLIVSNKTKTGVLYKAAIYHETPECAILKEGPATSLQIRNCTCSHRITAKESQNCPWCSENNAHGHTTVVTKPMKREPFSAIVREILIDAALVTSSLFHDLESEVGSKEVESREKILETNWKKLRDYLQVSDSELCQLLMIFLENSQEIFADSLISKTEWNSKYDIELRNVFVDRYQKIRMDNNRHDDLCEKLDTASRNDPNTLEAKERLFCLHEQPSIENLYLELYMTKLDEEFPCLRMILENLEMLRFPQYIYGILQWHRLLITKCSYSLKKVDCNYMSAGSFINQQNKEIQRDLRESFKTFSDTWEQIVSSIQTLEHHSTKLPHVEKITDDSTMELCVLKNKTSVVFQVLHALCSIQNNLLDKALGTCVLYENNVLGFWQLGPKQAAIPIVPLMDLQTKQIIKSIFEDEAEKRSLFSQCKCHGETRDIEYDFRKIEMEWAFYIFHDKVHILIDETMMFMEFKDDLYGHCVQLLQKVDALIPQKRIDSTTETKIKDRLESDPSQVPQLLTIIGTMTTIICRRRTTEGGLHIADFAGKLEKLQILGLSNNCLLSYKEYDLTLNKIVPFYTILEETNGEKYFNALDTEFRDAIQERTKKQITSVISGRITLLKACESAMHVFLHRHLYIRNNDISLQQPLADYLGNPDLWKDAKISNQRISFPEIELEILLQDVFPNELLIKHVYRFVELLKEQIRMHQMKTQIPKVSRAAGKQHKRKALAGIF</sequence>
<dbReference type="AlphaFoldDB" id="A0A8B8E079"/>
<organism evidence="1 2">
    <name type="scientific">Crassostrea virginica</name>
    <name type="common">Eastern oyster</name>
    <dbReference type="NCBI Taxonomy" id="6565"/>
    <lineage>
        <taxon>Eukaryota</taxon>
        <taxon>Metazoa</taxon>
        <taxon>Spiralia</taxon>
        <taxon>Lophotrochozoa</taxon>
        <taxon>Mollusca</taxon>
        <taxon>Bivalvia</taxon>
        <taxon>Autobranchia</taxon>
        <taxon>Pteriomorphia</taxon>
        <taxon>Ostreida</taxon>
        <taxon>Ostreoidea</taxon>
        <taxon>Ostreidae</taxon>
        <taxon>Crassostrea</taxon>
    </lineage>
</organism>
<dbReference type="KEGG" id="cvn:111130169"/>
<protein>
    <submittedName>
        <fullName evidence="2">Uncharacterized protein LOC111130169</fullName>
    </submittedName>
</protein>
<dbReference type="GeneID" id="111130169"/>
<evidence type="ECO:0000313" key="1">
    <source>
        <dbReference type="Proteomes" id="UP000694844"/>
    </source>
</evidence>
<reference evidence="2" key="2">
    <citation type="submission" date="2025-08" db="UniProtKB">
        <authorList>
            <consortium name="RefSeq"/>
        </authorList>
    </citation>
    <scope>IDENTIFICATION</scope>
    <source>
        <tissue evidence="2">Whole sample</tissue>
    </source>
</reference>
<proteinExistence type="predicted"/>
<reference evidence="1" key="1">
    <citation type="submission" date="2024-06" db="UniProtKB">
        <authorList>
            <consortium name="RefSeq"/>
        </authorList>
    </citation>
    <scope>NUCLEOTIDE SEQUENCE [LARGE SCALE GENOMIC DNA]</scope>
</reference>
<evidence type="ECO:0000313" key="2">
    <source>
        <dbReference type="RefSeq" id="XP_022332636.1"/>
    </source>
</evidence>
<dbReference type="Proteomes" id="UP000694844">
    <property type="component" value="Chromosome 1"/>
</dbReference>
<gene>
    <name evidence="2" type="primary">LOC111130169</name>
</gene>
<dbReference type="OrthoDB" id="2400221at2759"/>
<dbReference type="RefSeq" id="XP_022332636.1">
    <property type="nucleotide sequence ID" value="XM_022476928.1"/>
</dbReference>
<accession>A0A8B8E079</accession>
<name>A0A8B8E079_CRAVI</name>